<dbReference type="EMBL" id="CP003742">
    <property type="protein sequence ID" value="AGI74000.1"/>
    <property type="molecule type" value="Genomic_DNA"/>
</dbReference>
<dbReference type="eggNOG" id="COG2931">
    <property type="taxonomic scope" value="Bacteria"/>
</dbReference>
<sequence length="321" mass="32513">MLAIIGILGLAVAGTAFVGFPTLSGGSDTDPSGASDDATPQSNDTKTTDVGSLLDIDEDAERGPIDDLATTDLTDNTTDNDAFADLSRAEPNDLYNEFFGSDGDDIADGQSGHDYLDGRGGDDTLRGGDGDDHVHGGAGDDTVSGEDGDDLVYVYIGDDNMSGGTGDDKLHAGDGDDVIKGGSSNDELLGGHGDDTLIGGAGTDNMQGSEGNDVLDGVTGEDIAEKDYLNGSGGQDTLIGNDGDVVSGGADADKFEITGGTVSIMDYADDDLLVLNYEGNVPELTTQSTAYGTILLANGAPVASLYGVTAFDVGTVQLVQT</sequence>
<dbReference type="Gene3D" id="2.150.10.10">
    <property type="entry name" value="Serralysin-like metalloprotease, C-terminal"/>
    <property type="match status" value="3"/>
</dbReference>
<evidence type="ECO:0000313" key="4">
    <source>
        <dbReference type="EMBL" id="AGI74000.1"/>
    </source>
</evidence>
<feature type="compositionally biased region" description="Polar residues" evidence="3">
    <location>
        <begin position="26"/>
        <end position="50"/>
    </location>
</feature>
<dbReference type="InterPro" id="IPR001343">
    <property type="entry name" value="Hemolysn_Ca-bd"/>
</dbReference>
<feature type="compositionally biased region" description="Basic and acidic residues" evidence="3">
    <location>
        <begin position="114"/>
        <end position="135"/>
    </location>
</feature>
<evidence type="ECO:0000256" key="2">
    <source>
        <dbReference type="ARBA" id="ARBA00022525"/>
    </source>
</evidence>
<organism evidence="4 5">
    <name type="scientific">Octadecabacter arcticus 238</name>
    <dbReference type="NCBI Taxonomy" id="391616"/>
    <lineage>
        <taxon>Bacteria</taxon>
        <taxon>Pseudomonadati</taxon>
        <taxon>Pseudomonadota</taxon>
        <taxon>Alphaproteobacteria</taxon>
        <taxon>Rhodobacterales</taxon>
        <taxon>Roseobacteraceae</taxon>
        <taxon>Octadecabacter</taxon>
    </lineage>
</organism>
<dbReference type="GO" id="GO:0005509">
    <property type="term" value="F:calcium ion binding"/>
    <property type="evidence" value="ECO:0007669"/>
    <property type="project" value="InterPro"/>
</dbReference>
<dbReference type="KEGG" id="oar:OA238_c40780"/>
<dbReference type="SUPFAM" id="SSF51120">
    <property type="entry name" value="beta-Roll"/>
    <property type="match status" value="2"/>
</dbReference>
<protein>
    <recommendedName>
        <fullName evidence="6">Hemolysin-type calcium-binding repeat-containing protein</fullName>
    </recommendedName>
</protein>
<comment type="subcellular location">
    <subcellularLocation>
        <location evidence="1">Secreted</location>
    </subcellularLocation>
</comment>
<dbReference type="STRING" id="391616.OA238_c40780"/>
<dbReference type="InterPro" id="IPR018511">
    <property type="entry name" value="Hemolysin-typ_Ca-bd_CS"/>
</dbReference>
<evidence type="ECO:0008006" key="6">
    <source>
        <dbReference type="Google" id="ProtNLM"/>
    </source>
</evidence>
<dbReference type="OrthoDB" id="7868009at2"/>
<name>M9RW07_9RHOB</name>
<evidence type="ECO:0000256" key="3">
    <source>
        <dbReference type="SAM" id="MobiDB-lite"/>
    </source>
</evidence>
<dbReference type="RefSeq" id="WP_015496974.1">
    <property type="nucleotide sequence ID" value="NC_020908.1"/>
</dbReference>
<gene>
    <name evidence="4" type="ORF">OA238_c40780</name>
</gene>
<evidence type="ECO:0000256" key="1">
    <source>
        <dbReference type="ARBA" id="ARBA00004613"/>
    </source>
</evidence>
<keyword evidence="5" id="KW-1185">Reference proteome</keyword>
<dbReference type="PRINTS" id="PR00313">
    <property type="entry name" value="CABNDNGRPT"/>
</dbReference>
<accession>M9RW07</accession>
<dbReference type="InterPro" id="IPR011049">
    <property type="entry name" value="Serralysin-like_metalloprot_C"/>
</dbReference>
<dbReference type="Proteomes" id="UP000004688">
    <property type="component" value="Chromosome"/>
</dbReference>
<proteinExistence type="predicted"/>
<feature type="region of interest" description="Disordered" evidence="3">
    <location>
        <begin position="26"/>
        <end position="82"/>
    </location>
</feature>
<keyword evidence="2" id="KW-0964">Secreted</keyword>
<dbReference type="PANTHER" id="PTHR38340:SF1">
    <property type="entry name" value="S-LAYER PROTEIN"/>
    <property type="match status" value="1"/>
</dbReference>
<evidence type="ECO:0000313" key="5">
    <source>
        <dbReference type="Proteomes" id="UP000004688"/>
    </source>
</evidence>
<dbReference type="InterPro" id="IPR050557">
    <property type="entry name" value="RTX_toxin/Mannuronan_C5-epim"/>
</dbReference>
<reference evidence="4 5" key="1">
    <citation type="journal article" date="2013" name="PLoS ONE">
        <title>Poles Apart: Arctic and Antarctic Octadecabacter strains Share High Genome Plasticity and a New Type of Xanthorhodopsin.</title>
        <authorList>
            <person name="Vollmers J."/>
            <person name="Voget S."/>
            <person name="Dietrich S."/>
            <person name="Gollnow K."/>
            <person name="Smits M."/>
            <person name="Meyer K."/>
            <person name="Brinkhoff T."/>
            <person name="Simon M."/>
            <person name="Daniel R."/>
        </authorList>
    </citation>
    <scope>NUCLEOTIDE SEQUENCE [LARGE SCALE GENOMIC DNA]</scope>
    <source>
        <strain evidence="4 5">238</strain>
    </source>
</reference>
<dbReference type="HOGENOM" id="CLU_068437_0_0_5"/>
<dbReference type="PANTHER" id="PTHR38340">
    <property type="entry name" value="S-LAYER PROTEIN"/>
    <property type="match status" value="1"/>
</dbReference>
<feature type="region of interest" description="Disordered" evidence="3">
    <location>
        <begin position="106"/>
        <end position="146"/>
    </location>
</feature>
<feature type="compositionally biased region" description="Low complexity" evidence="3">
    <location>
        <begin position="66"/>
        <end position="82"/>
    </location>
</feature>
<dbReference type="GO" id="GO:0005576">
    <property type="term" value="C:extracellular region"/>
    <property type="evidence" value="ECO:0007669"/>
    <property type="project" value="UniProtKB-SubCell"/>
</dbReference>
<dbReference type="AlphaFoldDB" id="M9RW07"/>
<dbReference type="Pfam" id="PF00353">
    <property type="entry name" value="HemolysinCabind"/>
    <property type="match status" value="4"/>
</dbReference>
<dbReference type="PROSITE" id="PS00330">
    <property type="entry name" value="HEMOLYSIN_CALCIUM"/>
    <property type="match status" value="2"/>
</dbReference>